<keyword evidence="4" id="KW-1185">Reference proteome</keyword>
<sequence length="79" mass="8403">MQELNPSHNTRPQKNSESPLVPMTGTLGCLPPTTGQGPSQVKRQRGGLIRCGGLRLRFDPHSSRATSTSAVSSSPTPYS</sequence>
<name>A0A2N5UF28_9BASI</name>
<evidence type="ECO:0000313" key="5">
    <source>
        <dbReference type="Proteomes" id="UP000235392"/>
    </source>
</evidence>
<feature type="compositionally biased region" description="Low complexity" evidence="1">
    <location>
        <begin position="22"/>
        <end position="38"/>
    </location>
</feature>
<dbReference type="EMBL" id="PGCJ01000386">
    <property type="protein sequence ID" value="PLW30179.1"/>
    <property type="molecule type" value="Genomic_DNA"/>
</dbReference>
<evidence type="ECO:0000313" key="4">
    <source>
        <dbReference type="Proteomes" id="UP000235388"/>
    </source>
</evidence>
<evidence type="ECO:0000313" key="3">
    <source>
        <dbReference type="EMBL" id="PLW36351.1"/>
    </source>
</evidence>
<feature type="compositionally biased region" description="Low complexity" evidence="1">
    <location>
        <begin position="46"/>
        <end position="55"/>
    </location>
</feature>
<comment type="caution">
    <text evidence="3">The sequence shown here is derived from an EMBL/GenBank/DDBJ whole genome shotgun (WGS) entry which is preliminary data.</text>
</comment>
<dbReference type="AlphaFoldDB" id="A0A2N5UF28"/>
<gene>
    <name evidence="2" type="ORF">PCANC_22138</name>
    <name evidence="3" type="ORF">PCASD_18657</name>
</gene>
<proteinExistence type="predicted"/>
<evidence type="ECO:0000256" key="1">
    <source>
        <dbReference type="SAM" id="MobiDB-lite"/>
    </source>
</evidence>
<dbReference type="EMBL" id="PGCI01000161">
    <property type="protein sequence ID" value="PLW36351.1"/>
    <property type="molecule type" value="Genomic_DNA"/>
</dbReference>
<feature type="compositionally biased region" description="Polar residues" evidence="1">
    <location>
        <begin position="1"/>
        <end position="18"/>
    </location>
</feature>
<organism evidence="3 5">
    <name type="scientific">Puccinia coronata f. sp. avenae</name>
    <dbReference type="NCBI Taxonomy" id="200324"/>
    <lineage>
        <taxon>Eukaryota</taxon>
        <taxon>Fungi</taxon>
        <taxon>Dikarya</taxon>
        <taxon>Basidiomycota</taxon>
        <taxon>Pucciniomycotina</taxon>
        <taxon>Pucciniomycetes</taxon>
        <taxon>Pucciniales</taxon>
        <taxon>Pucciniaceae</taxon>
        <taxon>Puccinia</taxon>
    </lineage>
</organism>
<reference evidence="4 5" key="1">
    <citation type="submission" date="2017-11" db="EMBL/GenBank/DDBJ databases">
        <title>De novo assembly and phasing of dikaryotic genomes from two isolates of Puccinia coronata f. sp. avenae, the causal agent of oat crown rust.</title>
        <authorList>
            <person name="Miller M.E."/>
            <person name="Zhang Y."/>
            <person name="Omidvar V."/>
            <person name="Sperschneider J."/>
            <person name="Schwessinger B."/>
            <person name="Raley C."/>
            <person name="Palmer J.M."/>
            <person name="Garnica D."/>
            <person name="Upadhyaya N."/>
            <person name="Rathjen J."/>
            <person name="Taylor J.M."/>
            <person name="Park R.F."/>
            <person name="Dodds P.N."/>
            <person name="Hirsch C.D."/>
            <person name="Kianian S.F."/>
            <person name="Figueroa M."/>
        </authorList>
    </citation>
    <scope>NUCLEOTIDE SEQUENCE [LARGE SCALE GENOMIC DNA]</scope>
    <source>
        <strain evidence="2">12NC29</strain>
        <strain evidence="3">12SD80</strain>
    </source>
</reference>
<feature type="region of interest" description="Disordered" evidence="1">
    <location>
        <begin position="1"/>
        <end position="79"/>
    </location>
</feature>
<dbReference type="Proteomes" id="UP000235392">
    <property type="component" value="Unassembled WGS sequence"/>
</dbReference>
<feature type="compositionally biased region" description="Low complexity" evidence="1">
    <location>
        <begin position="63"/>
        <end position="79"/>
    </location>
</feature>
<protein>
    <submittedName>
        <fullName evidence="3">Uncharacterized protein</fullName>
    </submittedName>
</protein>
<dbReference type="Proteomes" id="UP000235388">
    <property type="component" value="Unassembled WGS sequence"/>
</dbReference>
<accession>A0A2N5UF28</accession>
<evidence type="ECO:0000313" key="2">
    <source>
        <dbReference type="EMBL" id="PLW30179.1"/>
    </source>
</evidence>